<evidence type="ECO:0000313" key="2">
    <source>
        <dbReference type="Proteomes" id="UP001335648"/>
    </source>
</evidence>
<dbReference type="Proteomes" id="UP001335648">
    <property type="component" value="Unassembled WGS sequence"/>
</dbReference>
<comment type="caution">
    <text evidence="1">The sequence shown here is derived from an EMBL/GenBank/DDBJ whole genome shotgun (WGS) entry which is preliminary data.</text>
</comment>
<name>A0AAN8CA50_9TELE</name>
<sequence length="75" mass="8467">MFWVGGFSVLIRENTAVSCHCASNLPYRLGRDPSFSSESLLLPHRRTDGTLFGLPWEVTCRDKTAEWATSPVHEE</sequence>
<keyword evidence="2" id="KW-1185">Reference proteome</keyword>
<gene>
    <name evidence="1" type="ORF">CesoFtcFv8_009226</name>
</gene>
<protein>
    <submittedName>
        <fullName evidence="1">Uncharacterized protein</fullName>
    </submittedName>
</protein>
<evidence type="ECO:0000313" key="1">
    <source>
        <dbReference type="EMBL" id="KAK5899792.1"/>
    </source>
</evidence>
<reference evidence="1 2" key="1">
    <citation type="journal article" date="2023" name="Mol. Biol. Evol.">
        <title>Genomics of Secondarily Temperate Adaptation in the Only Non-Antarctic Icefish.</title>
        <authorList>
            <person name="Rivera-Colon A.G."/>
            <person name="Rayamajhi N."/>
            <person name="Minhas B.F."/>
            <person name="Madrigal G."/>
            <person name="Bilyk K.T."/>
            <person name="Yoon V."/>
            <person name="Hune M."/>
            <person name="Gregory S."/>
            <person name="Cheng C.H.C."/>
            <person name="Catchen J.M."/>
        </authorList>
    </citation>
    <scope>NUCLEOTIDE SEQUENCE [LARGE SCALE GENOMIC DNA]</scope>
    <source>
        <strain evidence="1">JC2023a</strain>
    </source>
</reference>
<dbReference type="EMBL" id="JAULUE010002052">
    <property type="protein sequence ID" value="KAK5899792.1"/>
    <property type="molecule type" value="Genomic_DNA"/>
</dbReference>
<organism evidence="1 2">
    <name type="scientific">Champsocephalus esox</name>
    <name type="common">pike icefish</name>
    <dbReference type="NCBI Taxonomy" id="159716"/>
    <lineage>
        <taxon>Eukaryota</taxon>
        <taxon>Metazoa</taxon>
        <taxon>Chordata</taxon>
        <taxon>Craniata</taxon>
        <taxon>Vertebrata</taxon>
        <taxon>Euteleostomi</taxon>
        <taxon>Actinopterygii</taxon>
        <taxon>Neopterygii</taxon>
        <taxon>Teleostei</taxon>
        <taxon>Neoteleostei</taxon>
        <taxon>Acanthomorphata</taxon>
        <taxon>Eupercaria</taxon>
        <taxon>Perciformes</taxon>
        <taxon>Notothenioidei</taxon>
        <taxon>Channichthyidae</taxon>
        <taxon>Champsocephalus</taxon>
    </lineage>
</organism>
<accession>A0AAN8CA50</accession>
<proteinExistence type="predicted"/>
<dbReference type="AlphaFoldDB" id="A0AAN8CA50"/>